<accession>A0ABQ5UNE0</accession>
<reference evidence="4" key="2">
    <citation type="submission" date="2023-01" db="EMBL/GenBank/DDBJ databases">
        <title>Draft genome sequence of Maritalea porphyrae strain NBRC 107169.</title>
        <authorList>
            <person name="Sun Q."/>
            <person name="Mori K."/>
        </authorList>
    </citation>
    <scope>NUCLEOTIDE SEQUENCE</scope>
    <source>
        <strain evidence="4">NBRC 107169</strain>
    </source>
</reference>
<dbReference type="InterPro" id="IPR051545">
    <property type="entry name" value="NAD(P)H_dehydrogenase_qn"/>
</dbReference>
<dbReference type="PANTHER" id="PTHR10204">
    <property type="entry name" value="NAD P H OXIDOREDUCTASE-RELATED"/>
    <property type="match status" value="1"/>
</dbReference>
<evidence type="ECO:0000256" key="2">
    <source>
        <dbReference type="ARBA" id="ARBA00023002"/>
    </source>
</evidence>
<dbReference type="PANTHER" id="PTHR10204:SF34">
    <property type="entry name" value="NAD(P)H DEHYDROGENASE [QUINONE] 1 ISOFORM 1"/>
    <property type="match status" value="1"/>
</dbReference>
<evidence type="ECO:0000259" key="3">
    <source>
        <dbReference type="Pfam" id="PF02525"/>
    </source>
</evidence>
<organism evidence="4 5">
    <name type="scientific">Maritalea porphyrae</name>
    <dbReference type="NCBI Taxonomy" id="880732"/>
    <lineage>
        <taxon>Bacteria</taxon>
        <taxon>Pseudomonadati</taxon>
        <taxon>Pseudomonadota</taxon>
        <taxon>Alphaproteobacteria</taxon>
        <taxon>Hyphomicrobiales</taxon>
        <taxon>Devosiaceae</taxon>
        <taxon>Maritalea</taxon>
    </lineage>
</organism>
<comment type="caution">
    <text evidence="4">The sequence shown here is derived from an EMBL/GenBank/DDBJ whole genome shotgun (WGS) entry which is preliminary data.</text>
</comment>
<dbReference type="SUPFAM" id="SSF52218">
    <property type="entry name" value="Flavoproteins"/>
    <property type="match status" value="1"/>
</dbReference>
<dbReference type="Gene3D" id="3.40.50.360">
    <property type="match status" value="1"/>
</dbReference>
<evidence type="ECO:0000256" key="1">
    <source>
        <dbReference type="ARBA" id="ARBA00006252"/>
    </source>
</evidence>
<dbReference type="InterPro" id="IPR003680">
    <property type="entry name" value="Flavodoxin_fold"/>
</dbReference>
<evidence type="ECO:0000313" key="5">
    <source>
        <dbReference type="Proteomes" id="UP001161405"/>
    </source>
</evidence>
<dbReference type="Proteomes" id="UP001161405">
    <property type="component" value="Unassembled WGS sequence"/>
</dbReference>
<evidence type="ECO:0000313" key="4">
    <source>
        <dbReference type="EMBL" id="GLQ16800.1"/>
    </source>
</evidence>
<dbReference type="Pfam" id="PF02525">
    <property type="entry name" value="Flavodoxin_2"/>
    <property type="match status" value="1"/>
</dbReference>
<dbReference type="EMBL" id="BSNI01000002">
    <property type="protein sequence ID" value="GLQ16800.1"/>
    <property type="molecule type" value="Genomic_DNA"/>
</dbReference>
<name>A0ABQ5UNE0_9HYPH</name>
<proteinExistence type="inferred from homology"/>
<comment type="similarity">
    <text evidence="1">Belongs to the NAD(P)H dehydrogenase (quinone) family.</text>
</comment>
<protein>
    <submittedName>
        <fullName evidence="4">NAD(P)H dehydrogenase</fullName>
    </submittedName>
</protein>
<reference evidence="4" key="1">
    <citation type="journal article" date="2014" name="Int. J. Syst. Evol. Microbiol.">
        <title>Complete genome of a new Firmicutes species belonging to the dominant human colonic microbiota ('Ruminococcus bicirculans') reveals two chromosomes and a selective capacity to utilize plant glucans.</title>
        <authorList>
            <consortium name="NISC Comparative Sequencing Program"/>
            <person name="Wegmann U."/>
            <person name="Louis P."/>
            <person name="Goesmann A."/>
            <person name="Henrissat B."/>
            <person name="Duncan S.H."/>
            <person name="Flint H.J."/>
        </authorList>
    </citation>
    <scope>NUCLEOTIDE SEQUENCE</scope>
    <source>
        <strain evidence="4">NBRC 107169</strain>
    </source>
</reference>
<gene>
    <name evidence="4" type="ORF">GCM10007879_10490</name>
</gene>
<dbReference type="RefSeq" id="WP_284362545.1">
    <property type="nucleotide sequence ID" value="NZ_BSNI01000002.1"/>
</dbReference>
<feature type="domain" description="Flavodoxin-like fold" evidence="3">
    <location>
        <begin position="3"/>
        <end position="183"/>
    </location>
</feature>
<keyword evidence="2" id="KW-0560">Oxidoreductase</keyword>
<keyword evidence="5" id="KW-1185">Reference proteome</keyword>
<sequence length="200" mass="22717">MTNILVLSGHPRPNSFTEQLSKAYVEGAQAAGHQTSLMMLHQLEIGHDPVAPKPSHESWSSDLDRLWQHMLEADHIVIAHPLWWGSMPGELKLLFDRLLVSGKAYSYEQGNAFPVGHLKGKTAEVIMTSDTPNWFYKIGYHSAQTQLMKNQILKFIGLKPIRFTHISPMRTMNEKQLKEKLNQTYQLGFSLKPQKQKSAA</sequence>
<dbReference type="InterPro" id="IPR029039">
    <property type="entry name" value="Flavoprotein-like_sf"/>
</dbReference>